<feature type="signal peptide" evidence="1">
    <location>
        <begin position="1"/>
        <end position="21"/>
    </location>
</feature>
<evidence type="ECO:0000313" key="3">
    <source>
        <dbReference type="Proteomes" id="UP000316714"/>
    </source>
</evidence>
<reference evidence="2 3" key="1">
    <citation type="submission" date="2019-02" db="EMBL/GenBank/DDBJ databases">
        <title>Deep-cultivation of Planctomycetes and their phenomic and genomic characterization uncovers novel biology.</title>
        <authorList>
            <person name="Wiegand S."/>
            <person name="Jogler M."/>
            <person name="Boedeker C."/>
            <person name="Pinto D."/>
            <person name="Vollmers J."/>
            <person name="Rivas-Marin E."/>
            <person name="Kohn T."/>
            <person name="Peeters S.H."/>
            <person name="Heuer A."/>
            <person name="Rast P."/>
            <person name="Oberbeckmann S."/>
            <person name="Bunk B."/>
            <person name="Jeske O."/>
            <person name="Meyerdierks A."/>
            <person name="Storesund J.E."/>
            <person name="Kallscheuer N."/>
            <person name="Luecker S."/>
            <person name="Lage O.M."/>
            <person name="Pohl T."/>
            <person name="Merkel B.J."/>
            <person name="Hornburger P."/>
            <person name="Mueller R.-W."/>
            <person name="Bruemmer F."/>
            <person name="Labrenz M."/>
            <person name="Spormann A.M."/>
            <person name="Op Den Camp H."/>
            <person name="Overmann J."/>
            <person name="Amann R."/>
            <person name="Jetten M.S.M."/>
            <person name="Mascher T."/>
            <person name="Medema M.H."/>
            <person name="Devos D.P."/>
            <person name="Kaster A.-K."/>
            <person name="Ovreas L."/>
            <person name="Rohde M."/>
            <person name="Galperin M.Y."/>
            <person name="Jogler C."/>
        </authorList>
    </citation>
    <scope>NUCLEOTIDE SEQUENCE [LARGE SCALE GENOMIC DNA]</scope>
    <source>
        <strain evidence="2 3">KOR34</strain>
    </source>
</reference>
<evidence type="ECO:0000256" key="1">
    <source>
        <dbReference type="SAM" id="SignalP"/>
    </source>
</evidence>
<dbReference type="CDD" id="cd08994">
    <property type="entry name" value="GH43_62_32_68_117_130-like"/>
    <property type="match status" value="1"/>
</dbReference>
<accession>A0A5C5VDQ8</accession>
<keyword evidence="1" id="KW-0732">Signal</keyword>
<protein>
    <recommendedName>
        <fullName evidence="4">Glycosyl hydrolases family 43</fullName>
    </recommendedName>
</protein>
<dbReference type="AlphaFoldDB" id="A0A5C5VDQ8"/>
<dbReference type="Proteomes" id="UP000316714">
    <property type="component" value="Unassembled WGS sequence"/>
</dbReference>
<dbReference type="SUPFAM" id="SSF75005">
    <property type="entry name" value="Arabinanase/levansucrase/invertase"/>
    <property type="match status" value="2"/>
</dbReference>
<evidence type="ECO:0000313" key="2">
    <source>
        <dbReference type="EMBL" id="TWT36738.1"/>
    </source>
</evidence>
<name>A0A5C5VDQ8_9BACT</name>
<evidence type="ECO:0008006" key="4">
    <source>
        <dbReference type="Google" id="ProtNLM"/>
    </source>
</evidence>
<sequence precursor="true">MNLPYYLACVLVAVLSAAAAADEKTLIDYFRPMPIQGKLTSKVWGASGVLPRDPQNGLDDPEMSSWSYWDGQLIKSPDGRFHMFASRWDQALGHHGWTRSMAVRAVSDSPVGPYTDQGLCWPSDQGGKGHNVTALKLPDGRCAVVVSETRPGDVFVADSPEGPWSHLGRLQVAEGEHSDLGRMSNVSIMHRPDGRFMVIARSGAIWISDSGILGPYTVQGPSIYPTVKGLPLRDLEDPVIWHSGGLYHVVVNGWSTRKAYHLTSPDGVNDWTFRGLAYDPTTDFLRHTNGTVNHWYKIERPGVLIEDGHVTHFSFSVLDAPKDDDRRDDAHGSKVIVVPFDGEALDRDLQARAATPNSTVQRP</sequence>
<dbReference type="RefSeq" id="WP_146563894.1">
    <property type="nucleotide sequence ID" value="NZ_SIHJ01000001.1"/>
</dbReference>
<comment type="caution">
    <text evidence="2">The sequence shown here is derived from an EMBL/GenBank/DDBJ whole genome shotgun (WGS) entry which is preliminary data.</text>
</comment>
<gene>
    <name evidence="2" type="ORF">KOR34_16780</name>
</gene>
<dbReference type="EMBL" id="SIHJ01000001">
    <property type="protein sequence ID" value="TWT36738.1"/>
    <property type="molecule type" value="Genomic_DNA"/>
</dbReference>
<dbReference type="InterPro" id="IPR023296">
    <property type="entry name" value="Glyco_hydro_beta-prop_sf"/>
</dbReference>
<dbReference type="OrthoDB" id="9766839at2"/>
<feature type="chain" id="PRO_5023040373" description="Glycosyl hydrolases family 43" evidence="1">
    <location>
        <begin position="22"/>
        <end position="363"/>
    </location>
</feature>
<keyword evidence="3" id="KW-1185">Reference proteome</keyword>
<proteinExistence type="predicted"/>
<organism evidence="2 3">
    <name type="scientific">Posidoniimonas corsicana</name>
    <dbReference type="NCBI Taxonomy" id="1938618"/>
    <lineage>
        <taxon>Bacteria</taxon>
        <taxon>Pseudomonadati</taxon>
        <taxon>Planctomycetota</taxon>
        <taxon>Planctomycetia</taxon>
        <taxon>Pirellulales</taxon>
        <taxon>Lacipirellulaceae</taxon>
        <taxon>Posidoniimonas</taxon>
    </lineage>
</organism>
<dbReference type="Gene3D" id="2.115.10.20">
    <property type="entry name" value="Glycosyl hydrolase domain, family 43"/>
    <property type="match status" value="2"/>
</dbReference>